<dbReference type="AlphaFoldDB" id="A0A383VEY3"/>
<dbReference type="SUPFAM" id="SSF48264">
    <property type="entry name" value="Cytochrome P450"/>
    <property type="match status" value="1"/>
</dbReference>
<evidence type="ECO:0000256" key="1">
    <source>
        <dbReference type="ARBA" id="ARBA00010617"/>
    </source>
</evidence>
<sequence length="575" mass="61169">MHAVLLRALQAVCLLLGCLVLRSVVFVARLYLARWSYSHSKAFKGIPGPPPAKLPIGHVTDMAGARGVWNVAAMAEMYGPLFKLQLMGSVLVVLSDPQTISRVARKTGPGPYMSKPNEVYKPLEKALTPSLPSILTAADGPYWKAVRQAAAPCFSISNLKNVMPLVLQLTKRVADRMQAAAAATDANNSSSAVGGLFDVSDAAKRITSDVMGHMLLGEDLQGTLWRPSEYLDLFYPVLRAQGELINNPLHLWQVWRPDVRLQKRCLAKHNAIMDGKMDRLMVHPPPDYTIAAHLLQARVNGQPLNRNQLKTEVAAFMAAGFETTSHAITWSLALLAAHPKVQQQVLEELAAQGLAAGADSTQLRDIEQADFAALPLLAAVIKESLRLCPPAPWGGTKQAPCDVTLCGHTVKKGTLVMMPLLAVSLSTANYGSDAMLFKPQRWLAGSKPAGTAAEGAADDDDGAADRDQQPRSAAGVGSKGGGSSSSSSTVPDPQTFMTGPRDCIGQALAKLELMAVLATLLGRFEFAPGPKLAQELAAAAATGQPPAAALHGLAGVHVTMQPEDGTMLLRVAPRR</sequence>
<dbReference type="STRING" id="3088.A0A383VEY3"/>
<dbReference type="EMBL" id="FNXT01000370">
    <property type="protein sequence ID" value="SZX64118.1"/>
    <property type="molecule type" value="Genomic_DNA"/>
</dbReference>
<dbReference type="Gene3D" id="1.10.630.10">
    <property type="entry name" value="Cytochrome P450"/>
    <property type="match status" value="1"/>
</dbReference>
<dbReference type="GO" id="GO:0016705">
    <property type="term" value="F:oxidoreductase activity, acting on paired donors, with incorporation or reduction of molecular oxygen"/>
    <property type="evidence" value="ECO:0007669"/>
    <property type="project" value="InterPro"/>
</dbReference>
<keyword evidence="2" id="KW-0479">Metal-binding</keyword>
<feature type="region of interest" description="Disordered" evidence="3">
    <location>
        <begin position="448"/>
        <end position="498"/>
    </location>
</feature>
<name>A0A383VEY3_TETOB</name>
<dbReference type="PANTHER" id="PTHR24305:SF166">
    <property type="entry name" value="CYTOCHROME P450 12A4, MITOCHONDRIAL-RELATED"/>
    <property type="match status" value="1"/>
</dbReference>
<dbReference type="PANTHER" id="PTHR24305">
    <property type="entry name" value="CYTOCHROME P450"/>
    <property type="match status" value="1"/>
</dbReference>
<evidence type="ECO:0000313" key="5">
    <source>
        <dbReference type="Proteomes" id="UP000256970"/>
    </source>
</evidence>
<dbReference type="InterPro" id="IPR050121">
    <property type="entry name" value="Cytochrome_P450_monoxygenase"/>
</dbReference>
<dbReference type="InterPro" id="IPR001128">
    <property type="entry name" value="Cyt_P450"/>
</dbReference>
<dbReference type="GO" id="GO:0004497">
    <property type="term" value="F:monooxygenase activity"/>
    <property type="evidence" value="ECO:0007669"/>
    <property type="project" value="InterPro"/>
</dbReference>
<dbReference type="InterPro" id="IPR002401">
    <property type="entry name" value="Cyt_P450_E_grp-I"/>
</dbReference>
<keyword evidence="2" id="KW-0408">Iron</keyword>
<evidence type="ECO:0000256" key="2">
    <source>
        <dbReference type="PIRSR" id="PIRSR602401-1"/>
    </source>
</evidence>
<feature type="binding site" description="axial binding residue" evidence="2">
    <location>
        <position position="503"/>
    </location>
    <ligand>
        <name>heme</name>
        <dbReference type="ChEBI" id="CHEBI:30413"/>
    </ligand>
    <ligandPart>
        <name>Fe</name>
        <dbReference type="ChEBI" id="CHEBI:18248"/>
    </ligandPart>
</feature>
<evidence type="ECO:0000256" key="3">
    <source>
        <dbReference type="SAM" id="MobiDB-lite"/>
    </source>
</evidence>
<dbReference type="Pfam" id="PF00067">
    <property type="entry name" value="p450"/>
    <property type="match status" value="1"/>
</dbReference>
<keyword evidence="2" id="KW-0349">Heme</keyword>
<reference evidence="4 5" key="1">
    <citation type="submission" date="2016-10" db="EMBL/GenBank/DDBJ databases">
        <authorList>
            <person name="Cai Z."/>
        </authorList>
    </citation>
    <scope>NUCLEOTIDE SEQUENCE [LARGE SCALE GENOMIC DNA]</scope>
</reference>
<dbReference type="GO" id="GO:0005506">
    <property type="term" value="F:iron ion binding"/>
    <property type="evidence" value="ECO:0007669"/>
    <property type="project" value="InterPro"/>
</dbReference>
<protein>
    <recommendedName>
        <fullName evidence="6">Cytochrome P450</fullName>
    </recommendedName>
</protein>
<proteinExistence type="inferred from homology"/>
<dbReference type="GO" id="GO:0020037">
    <property type="term" value="F:heme binding"/>
    <property type="evidence" value="ECO:0007669"/>
    <property type="project" value="InterPro"/>
</dbReference>
<dbReference type="Proteomes" id="UP000256970">
    <property type="component" value="Unassembled WGS sequence"/>
</dbReference>
<keyword evidence="5" id="KW-1185">Reference proteome</keyword>
<comment type="similarity">
    <text evidence="1">Belongs to the cytochrome P450 family.</text>
</comment>
<accession>A0A383VEY3</accession>
<dbReference type="PRINTS" id="PR00385">
    <property type="entry name" value="P450"/>
</dbReference>
<comment type="cofactor">
    <cofactor evidence="2">
        <name>heme</name>
        <dbReference type="ChEBI" id="CHEBI:30413"/>
    </cofactor>
</comment>
<evidence type="ECO:0008006" key="6">
    <source>
        <dbReference type="Google" id="ProtNLM"/>
    </source>
</evidence>
<dbReference type="PROSITE" id="PS51257">
    <property type="entry name" value="PROKAR_LIPOPROTEIN"/>
    <property type="match status" value="1"/>
</dbReference>
<gene>
    <name evidence="4" type="ORF">BQ4739_LOCUS4643</name>
</gene>
<evidence type="ECO:0000313" key="4">
    <source>
        <dbReference type="EMBL" id="SZX64118.1"/>
    </source>
</evidence>
<organism evidence="4 5">
    <name type="scientific">Tetradesmus obliquus</name>
    <name type="common">Green alga</name>
    <name type="synonym">Acutodesmus obliquus</name>
    <dbReference type="NCBI Taxonomy" id="3088"/>
    <lineage>
        <taxon>Eukaryota</taxon>
        <taxon>Viridiplantae</taxon>
        <taxon>Chlorophyta</taxon>
        <taxon>core chlorophytes</taxon>
        <taxon>Chlorophyceae</taxon>
        <taxon>CS clade</taxon>
        <taxon>Sphaeropleales</taxon>
        <taxon>Scenedesmaceae</taxon>
        <taxon>Tetradesmus</taxon>
    </lineage>
</organism>
<dbReference type="InterPro" id="IPR036396">
    <property type="entry name" value="Cyt_P450_sf"/>
</dbReference>
<dbReference type="CDD" id="cd00302">
    <property type="entry name" value="cytochrome_P450"/>
    <property type="match status" value="1"/>
</dbReference>
<dbReference type="PRINTS" id="PR00463">
    <property type="entry name" value="EP450I"/>
</dbReference>